<keyword evidence="6" id="KW-0175">Coiled coil</keyword>
<dbReference type="STRING" id="401625.A0A0P1BKF3"/>
<keyword evidence="10" id="KW-1185">Reference proteome</keyword>
<dbReference type="InterPro" id="IPR000717">
    <property type="entry name" value="PCI_dom"/>
</dbReference>
<dbReference type="AlphaFoldDB" id="A0A0P1BKF3"/>
<feature type="compositionally biased region" description="Gly residues" evidence="7">
    <location>
        <begin position="468"/>
        <end position="490"/>
    </location>
</feature>
<dbReference type="HAMAP" id="MF_03004">
    <property type="entry name" value="eIF3e"/>
    <property type="match status" value="1"/>
</dbReference>
<comment type="function">
    <text evidence="4">Component of the eukaryotic translation initiation factor 3 (eIF-3) complex, which is involved in protein synthesis of a specialized repertoire of mRNAs and, together with other initiation factors, stimulates binding of mRNA and methionyl-tRNAi to the 40S ribosome. The eIF-3 complex specifically targets and initiates translation of a subset of mRNAs involved in cell proliferation.</text>
</comment>
<keyword evidence="3 4" id="KW-0648">Protein biosynthesis</keyword>
<evidence type="ECO:0000313" key="10">
    <source>
        <dbReference type="Proteomes" id="UP000054845"/>
    </source>
</evidence>
<organism evidence="9 10">
    <name type="scientific">Ceraceosorus bombacis</name>
    <dbReference type="NCBI Taxonomy" id="401625"/>
    <lineage>
        <taxon>Eukaryota</taxon>
        <taxon>Fungi</taxon>
        <taxon>Dikarya</taxon>
        <taxon>Basidiomycota</taxon>
        <taxon>Ustilaginomycotina</taxon>
        <taxon>Exobasidiomycetes</taxon>
        <taxon>Ceraceosorales</taxon>
        <taxon>Ceraceosoraceae</taxon>
        <taxon>Ceraceosorus</taxon>
    </lineage>
</organism>
<reference evidence="9 10" key="1">
    <citation type="submission" date="2014-09" db="EMBL/GenBank/DDBJ databases">
        <authorList>
            <person name="Magalhaes I.L.F."/>
            <person name="Oliveira U."/>
            <person name="Santos F.R."/>
            <person name="Vidigal T.H.D.A."/>
            <person name="Brescovit A.D."/>
            <person name="Santos A.J."/>
        </authorList>
    </citation>
    <scope>NUCLEOTIDE SEQUENCE [LARGE SCALE GENOMIC DNA]</scope>
</reference>
<dbReference type="SMART" id="SM01186">
    <property type="entry name" value="eIF3_N"/>
    <property type="match status" value="1"/>
</dbReference>
<evidence type="ECO:0000256" key="6">
    <source>
        <dbReference type="SAM" id="Coils"/>
    </source>
</evidence>
<dbReference type="GO" id="GO:0003743">
    <property type="term" value="F:translation initiation factor activity"/>
    <property type="evidence" value="ECO:0007669"/>
    <property type="project" value="UniProtKB-UniRule"/>
</dbReference>
<keyword evidence="2 4" id="KW-0396">Initiation factor</keyword>
<protein>
    <recommendedName>
        <fullName evidence="4 5">Eukaryotic translation initiation factor 3 subunit E</fullName>
        <shortName evidence="4">eIF3e</shortName>
    </recommendedName>
</protein>
<dbReference type="EMBL" id="CCYA01000318">
    <property type="protein sequence ID" value="CEH16444.1"/>
    <property type="molecule type" value="Genomic_DNA"/>
</dbReference>
<dbReference type="SMART" id="SM00088">
    <property type="entry name" value="PINT"/>
    <property type="match status" value="1"/>
</dbReference>
<comment type="similarity">
    <text evidence="4 5">Belongs to the eIF-3 subunit E family.</text>
</comment>
<evidence type="ECO:0000256" key="4">
    <source>
        <dbReference type="HAMAP-Rule" id="MF_03004"/>
    </source>
</evidence>
<dbReference type="GO" id="GO:0071540">
    <property type="term" value="C:eukaryotic translation initiation factor 3 complex, eIF3e"/>
    <property type="evidence" value="ECO:0007669"/>
    <property type="project" value="UniProtKB-UniRule"/>
</dbReference>
<evidence type="ECO:0000313" key="9">
    <source>
        <dbReference type="EMBL" id="CEH16444.1"/>
    </source>
</evidence>
<sequence>MTSDTLAPSASASASPIAYDLTPTVLKYVDRHLAFPLLSHMASTEQYKQDDIAKAQYELAKGTSMVDYALMLHEQAFPDQPAPAELEQQRAAAEKQNEKLAQESEKVLNVIEDPSVAASLKQDKVENLRFLEKNYDLNEEQINALYHYGHFHFACGNYGEASSYLYHFRVLSVDPNLTLSSHWGKLASDILTGSWDDALSEINLLREALDSGAHSDGGQEGALRRRTWLLHWSLFVFFNHPEGRVGLVEMFLAPAYINTMQTSAWWLLRYLVAAVIMTRRSVRIYSVQSNNGLSKVSPTAALRDVTRMISQESHRLQADPLVDFVKELYTDFDFEAAQDQLSQAQKVANDDFFLQEHADSFVEAARFLVSEIYCRIHQQVDIADLSTRLNMSKEEGEKWVVNLIRDTRADAKIDFNQGIVHMNQTHPPIYQSVIEKTRGFSFRTSAMGQAIDRKAHPVAPGSENATRGGRGGGRGGRGAGRGGRGGGAGRTGQRDGESAVAEGNSAAPAASANGDDAA</sequence>
<gene>
    <name evidence="4" type="primary">INT6</name>
</gene>
<evidence type="ECO:0000256" key="2">
    <source>
        <dbReference type="ARBA" id="ARBA00022540"/>
    </source>
</evidence>
<dbReference type="SUPFAM" id="SSF46785">
    <property type="entry name" value="Winged helix' DNA-binding domain"/>
    <property type="match status" value="1"/>
</dbReference>
<evidence type="ECO:0000256" key="7">
    <source>
        <dbReference type="SAM" id="MobiDB-lite"/>
    </source>
</evidence>
<name>A0A0P1BKF3_9BASI</name>
<comment type="subcellular location">
    <subcellularLocation>
        <location evidence="4 5">Cytoplasm</location>
    </subcellularLocation>
</comment>
<evidence type="ECO:0000256" key="1">
    <source>
        <dbReference type="ARBA" id="ARBA00022490"/>
    </source>
</evidence>
<dbReference type="GO" id="GO:0033290">
    <property type="term" value="C:eukaryotic 48S preinitiation complex"/>
    <property type="evidence" value="ECO:0007669"/>
    <property type="project" value="UniProtKB-UniRule"/>
</dbReference>
<dbReference type="OrthoDB" id="417252at2759"/>
<dbReference type="Proteomes" id="UP000054845">
    <property type="component" value="Unassembled WGS sequence"/>
</dbReference>
<dbReference type="Pfam" id="PF01399">
    <property type="entry name" value="PCI"/>
    <property type="match status" value="1"/>
</dbReference>
<dbReference type="GO" id="GO:0001732">
    <property type="term" value="P:formation of cytoplasmic translation initiation complex"/>
    <property type="evidence" value="ECO:0007669"/>
    <property type="project" value="UniProtKB-UniRule"/>
</dbReference>
<dbReference type="CDD" id="cd21378">
    <property type="entry name" value="eIF3E"/>
    <property type="match status" value="1"/>
</dbReference>
<dbReference type="Pfam" id="PF09440">
    <property type="entry name" value="eIF3_N"/>
    <property type="match status" value="1"/>
</dbReference>
<dbReference type="InterPro" id="IPR016650">
    <property type="entry name" value="eIF3e"/>
</dbReference>
<dbReference type="InterPro" id="IPR036390">
    <property type="entry name" value="WH_DNA-bd_sf"/>
</dbReference>
<feature type="region of interest" description="Disordered" evidence="7">
    <location>
        <begin position="452"/>
        <end position="518"/>
    </location>
</feature>
<keyword evidence="1 4" id="KW-0963">Cytoplasm</keyword>
<evidence type="ECO:0000259" key="8">
    <source>
        <dbReference type="PROSITE" id="PS50250"/>
    </source>
</evidence>
<accession>A0A0P1BKF3</accession>
<dbReference type="InterPro" id="IPR019010">
    <property type="entry name" value="eIF3e_N"/>
</dbReference>
<feature type="domain" description="PCI" evidence="8">
    <location>
        <begin position="248"/>
        <end position="427"/>
    </location>
</feature>
<feature type="compositionally biased region" description="Low complexity" evidence="7">
    <location>
        <begin position="499"/>
        <end position="518"/>
    </location>
</feature>
<comment type="subunit">
    <text evidence="4 5">Component of the eukaryotic translation initiation factor 3 (eIF-3) complex.</text>
</comment>
<proteinExistence type="inferred from homology"/>
<evidence type="ECO:0000256" key="3">
    <source>
        <dbReference type="ARBA" id="ARBA00022917"/>
    </source>
</evidence>
<dbReference type="PIRSF" id="PIRSF016255">
    <property type="entry name" value="eIF3e_su6"/>
    <property type="match status" value="1"/>
</dbReference>
<dbReference type="PANTHER" id="PTHR10317">
    <property type="entry name" value="EUKARYOTIC TRANSLATION INITIATION FACTOR 3 SUBUNIT E"/>
    <property type="match status" value="1"/>
</dbReference>
<dbReference type="PROSITE" id="PS50250">
    <property type="entry name" value="PCI"/>
    <property type="match status" value="1"/>
</dbReference>
<dbReference type="GO" id="GO:0016282">
    <property type="term" value="C:eukaryotic 43S preinitiation complex"/>
    <property type="evidence" value="ECO:0007669"/>
    <property type="project" value="UniProtKB-UniRule"/>
</dbReference>
<feature type="coiled-coil region" evidence="6">
    <location>
        <begin position="83"/>
        <end position="141"/>
    </location>
</feature>
<evidence type="ECO:0000256" key="5">
    <source>
        <dbReference type="PIRNR" id="PIRNR016255"/>
    </source>
</evidence>